<dbReference type="RefSeq" id="WP_115935695.1">
    <property type="nucleotide sequence ID" value="NZ_QRDW01000002.1"/>
</dbReference>
<protein>
    <recommendedName>
        <fullName evidence="3">Anti-sigma factor RsiW</fullName>
    </recommendedName>
</protein>
<evidence type="ECO:0000313" key="1">
    <source>
        <dbReference type="EMBL" id="RED52142.1"/>
    </source>
</evidence>
<reference evidence="1 2" key="1">
    <citation type="submission" date="2018-07" db="EMBL/GenBank/DDBJ databases">
        <title>Genomic Encyclopedia of Type Strains, Phase III (KMG-III): the genomes of soil and plant-associated and newly described type strains.</title>
        <authorList>
            <person name="Whitman W."/>
        </authorList>
    </citation>
    <scope>NUCLEOTIDE SEQUENCE [LARGE SCALE GENOMIC DNA]</scope>
    <source>
        <strain evidence="1 2">CECT 8488</strain>
    </source>
</reference>
<proteinExistence type="predicted"/>
<dbReference type="EMBL" id="QRDW01000002">
    <property type="protein sequence ID" value="RED52142.1"/>
    <property type="molecule type" value="Genomic_DNA"/>
</dbReference>
<gene>
    <name evidence="1" type="ORF">DFP90_102160</name>
</gene>
<dbReference type="AlphaFoldDB" id="A0A3D9HRM3"/>
<dbReference type="OrthoDB" id="8031034at2"/>
<evidence type="ECO:0000313" key="2">
    <source>
        <dbReference type="Proteomes" id="UP000256845"/>
    </source>
</evidence>
<keyword evidence="2" id="KW-1185">Reference proteome</keyword>
<comment type="caution">
    <text evidence="1">The sequence shown here is derived from an EMBL/GenBank/DDBJ whole genome shotgun (WGS) entry which is preliminary data.</text>
</comment>
<evidence type="ECO:0008006" key="3">
    <source>
        <dbReference type="Google" id="ProtNLM"/>
    </source>
</evidence>
<organism evidence="1 2">
    <name type="scientific">Aestuariispira insulae</name>
    <dbReference type="NCBI Taxonomy" id="1461337"/>
    <lineage>
        <taxon>Bacteria</taxon>
        <taxon>Pseudomonadati</taxon>
        <taxon>Pseudomonadota</taxon>
        <taxon>Alphaproteobacteria</taxon>
        <taxon>Rhodospirillales</taxon>
        <taxon>Kiloniellaceae</taxon>
        <taxon>Aestuariispira</taxon>
    </lineage>
</organism>
<sequence>MMAPGKNNDEQPNMAAVSEQDWILLNGYADDALSVEDRLQIDQRLARDPAFSEALAKILASKAKMRALYVGDQYQPAADPVRKTTRTAAGQQRFHKVALAAGLAALIAGAAILSPEQIETGPIALADGLHETFMQRGYTPFAAGLKNAARPSDPALPTAPDLTFAGLALVDHLYETVGQKTRIGFHYRGRNGCSLTVFLYRTEAATAWPEAEDPDLTRTLWQESGYLIATLSKGMADDKFRDASRAVRQSLSQWFRRDDNLIAQLPVQDYPPCA</sequence>
<accession>A0A3D9HRM3</accession>
<name>A0A3D9HRM3_9PROT</name>
<dbReference type="Proteomes" id="UP000256845">
    <property type="component" value="Unassembled WGS sequence"/>
</dbReference>